<sequence>MAGSWREFWNRDSAIYVNDRHRTLHYAGLAEEVAALVPHRRASVLDHGCGEALAAERVAAACARLHLCDGAPRVRAALDARFAGNDRVSVLAPEDLPALADASLDLVVANSLVQYLDAAEFEACLVLWRRKLARDGRLILADIIPPDLSALADARALLAFGHRGGFLAAALAGLARTALSDYRTLRRSLGLSRYGEAEMLARLAAAGFAARRLPRNLGHNQARMAFEARPPA</sequence>
<dbReference type="InterPro" id="IPR029063">
    <property type="entry name" value="SAM-dependent_MTases_sf"/>
</dbReference>
<dbReference type="InterPro" id="IPR013216">
    <property type="entry name" value="Methyltransf_11"/>
</dbReference>
<name>A0A437PEC8_9HYPH</name>
<organism evidence="2 3">
    <name type="scientific">Methylobacterium oryzihabitans</name>
    <dbReference type="NCBI Taxonomy" id="2499852"/>
    <lineage>
        <taxon>Bacteria</taxon>
        <taxon>Pseudomonadati</taxon>
        <taxon>Pseudomonadota</taxon>
        <taxon>Alphaproteobacteria</taxon>
        <taxon>Hyphomicrobiales</taxon>
        <taxon>Methylobacteriaceae</taxon>
        <taxon>Methylobacterium</taxon>
    </lineage>
</organism>
<feature type="domain" description="Methyltransferase type 11" evidence="1">
    <location>
        <begin position="45"/>
        <end position="140"/>
    </location>
</feature>
<gene>
    <name evidence="2" type="ORF">EOE48_04665</name>
</gene>
<protein>
    <submittedName>
        <fullName evidence="2">Methyltransferase domain-containing protein</fullName>
    </submittedName>
</protein>
<dbReference type="Pfam" id="PF08241">
    <property type="entry name" value="Methyltransf_11"/>
    <property type="match status" value="1"/>
</dbReference>
<reference evidence="2 3" key="1">
    <citation type="submission" date="2019-01" db="EMBL/GenBank/DDBJ databases">
        <authorList>
            <person name="Chen W.-M."/>
        </authorList>
    </citation>
    <scope>NUCLEOTIDE SEQUENCE [LARGE SCALE GENOMIC DNA]</scope>
    <source>
        <strain evidence="2 3">TER-1</strain>
    </source>
</reference>
<dbReference type="RefSeq" id="WP_127727621.1">
    <property type="nucleotide sequence ID" value="NZ_SACP01000003.1"/>
</dbReference>
<evidence type="ECO:0000313" key="3">
    <source>
        <dbReference type="Proteomes" id="UP000286997"/>
    </source>
</evidence>
<dbReference type="Proteomes" id="UP000286997">
    <property type="component" value="Unassembled WGS sequence"/>
</dbReference>
<keyword evidence="3" id="KW-1185">Reference proteome</keyword>
<keyword evidence="2" id="KW-0489">Methyltransferase</keyword>
<dbReference type="Gene3D" id="3.40.50.150">
    <property type="entry name" value="Vaccinia Virus protein VP39"/>
    <property type="match status" value="1"/>
</dbReference>
<evidence type="ECO:0000259" key="1">
    <source>
        <dbReference type="Pfam" id="PF08241"/>
    </source>
</evidence>
<dbReference type="OrthoDB" id="7334795at2"/>
<accession>A0A437PEC8</accession>
<evidence type="ECO:0000313" key="2">
    <source>
        <dbReference type="EMBL" id="RVU20646.1"/>
    </source>
</evidence>
<keyword evidence="2" id="KW-0808">Transferase</keyword>
<dbReference type="GO" id="GO:0032259">
    <property type="term" value="P:methylation"/>
    <property type="evidence" value="ECO:0007669"/>
    <property type="project" value="UniProtKB-KW"/>
</dbReference>
<dbReference type="SUPFAM" id="SSF53335">
    <property type="entry name" value="S-adenosyl-L-methionine-dependent methyltransferases"/>
    <property type="match status" value="1"/>
</dbReference>
<dbReference type="EMBL" id="SACP01000003">
    <property type="protein sequence ID" value="RVU20646.1"/>
    <property type="molecule type" value="Genomic_DNA"/>
</dbReference>
<dbReference type="GO" id="GO:0008757">
    <property type="term" value="F:S-adenosylmethionine-dependent methyltransferase activity"/>
    <property type="evidence" value="ECO:0007669"/>
    <property type="project" value="InterPro"/>
</dbReference>
<dbReference type="AlphaFoldDB" id="A0A437PEC8"/>
<proteinExistence type="predicted"/>
<comment type="caution">
    <text evidence="2">The sequence shown here is derived from an EMBL/GenBank/DDBJ whole genome shotgun (WGS) entry which is preliminary data.</text>
</comment>